<dbReference type="Proteomes" id="UP000825935">
    <property type="component" value="Chromosome 3"/>
</dbReference>
<evidence type="ECO:0000313" key="2">
    <source>
        <dbReference type="Proteomes" id="UP000825935"/>
    </source>
</evidence>
<evidence type="ECO:0000313" key="1">
    <source>
        <dbReference type="EMBL" id="KAH7441238.1"/>
    </source>
</evidence>
<protein>
    <submittedName>
        <fullName evidence="1">Uncharacterized protein</fullName>
    </submittedName>
</protein>
<name>A0A8T2V2N2_CERRI</name>
<organism evidence="1 2">
    <name type="scientific">Ceratopteris richardii</name>
    <name type="common">Triangle waterfern</name>
    <dbReference type="NCBI Taxonomy" id="49495"/>
    <lineage>
        <taxon>Eukaryota</taxon>
        <taxon>Viridiplantae</taxon>
        <taxon>Streptophyta</taxon>
        <taxon>Embryophyta</taxon>
        <taxon>Tracheophyta</taxon>
        <taxon>Polypodiopsida</taxon>
        <taxon>Polypodiidae</taxon>
        <taxon>Polypodiales</taxon>
        <taxon>Pteridineae</taxon>
        <taxon>Pteridaceae</taxon>
        <taxon>Parkerioideae</taxon>
        <taxon>Ceratopteris</taxon>
    </lineage>
</organism>
<comment type="caution">
    <text evidence="1">The sequence shown here is derived from an EMBL/GenBank/DDBJ whole genome shotgun (WGS) entry which is preliminary data.</text>
</comment>
<accession>A0A8T2V2N2</accession>
<dbReference type="EMBL" id="CM035408">
    <property type="protein sequence ID" value="KAH7441238.1"/>
    <property type="molecule type" value="Genomic_DNA"/>
</dbReference>
<keyword evidence="2" id="KW-1185">Reference proteome</keyword>
<reference evidence="1" key="1">
    <citation type="submission" date="2021-08" db="EMBL/GenBank/DDBJ databases">
        <title>WGS assembly of Ceratopteris richardii.</title>
        <authorList>
            <person name="Marchant D.B."/>
            <person name="Chen G."/>
            <person name="Jenkins J."/>
            <person name="Shu S."/>
            <person name="Leebens-Mack J."/>
            <person name="Grimwood J."/>
            <person name="Schmutz J."/>
            <person name="Soltis P."/>
            <person name="Soltis D."/>
            <person name="Chen Z.-H."/>
        </authorList>
    </citation>
    <scope>NUCLEOTIDE SEQUENCE</scope>
    <source>
        <strain evidence="1">Whitten #5841</strain>
        <tissue evidence="1">Leaf</tissue>
    </source>
</reference>
<gene>
    <name evidence="1" type="ORF">KP509_03G030400</name>
</gene>
<dbReference type="AlphaFoldDB" id="A0A8T2V2N2"/>
<sequence>MFFRGRISRHMHEAQPKTRFMTAFRKFTKPKWRWCMNSSFSRARLQDYGFLQWTMIIESIHSAARSPLSSAASRKLYTMINSTKVSLYSMSGEELREPQALCLSLDMKGSYIWHGPGR</sequence>
<proteinExistence type="predicted"/>